<dbReference type="Gramene" id="ERN02977">
    <property type="protein sequence ID" value="ERN02977"/>
    <property type="gene ID" value="AMTR_s00134p00095050"/>
</dbReference>
<feature type="coiled-coil region" evidence="1">
    <location>
        <begin position="115"/>
        <end position="153"/>
    </location>
</feature>
<dbReference type="Proteomes" id="UP000017836">
    <property type="component" value="Unassembled WGS sequence"/>
</dbReference>
<dbReference type="AlphaFoldDB" id="W1NZD2"/>
<keyword evidence="1" id="KW-0175">Coiled coil</keyword>
<organism evidence="2 3">
    <name type="scientific">Amborella trichopoda</name>
    <dbReference type="NCBI Taxonomy" id="13333"/>
    <lineage>
        <taxon>Eukaryota</taxon>
        <taxon>Viridiplantae</taxon>
        <taxon>Streptophyta</taxon>
        <taxon>Embryophyta</taxon>
        <taxon>Tracheophyta</taxon>
        <taxon>Spermatophyta</taxon>
        <taxon>Magnoliopsida</taxon>
        <taxon>Amborellales</taxon>
        <taxon>Amborellaceae</taxon>
        <taxon>Amborella</taxon>
    </lineage>
</organism>
<dbReference type="EMBL" id="KI394460">
    <property type="protein sequence ID" value="ERN02977.1"/>
    <property type="molecule type" value="Genomic_DNA"/>
</dbReference>
<gene>
    <name evidence="2" type="ORF">AMTR_s00134p00095050</name>
</gene>
<dbReference type="HOGENOM" id="CLU_112616_0_0_1"/>
<keyword evidence="3" id="KW-1185">Reference proteome</keyword>
<sequence>MVVLTSKVPISVVPSVEASFEPYIPSSEPLALVPQEPAVIAEVPPLVVATNIAIVRDRATALKVVRYDKENFDQFKEETLAQHQSLMRSYDKKKPTLLSYQANLKKEDLAYFTEIKAAKEERERLDIYIHQLKVKQEQRRVEARSKFQDLEKLNSEVALISKMSNQVT</sequence>
<reference evidence="3" key="1">
    <citation type="journal article" date="2013" name="Science">
        <title>The Amborella genome and the evolution of flowering plants.</title>
        <authorList>
            <consortium name="Amborella Genome Project"/>
        </authorList>
    </citation>
    <scope>NUCLEOTIDE SEQUENCE [LARGE SCALE GENOMIC DNA]</scope>
</reference>
<protein>
    <submittedName>
        <fullName evidence="2">Uncharacterized protein</fullName>
    </submittedName>
</protein>
<evidence type="ECO:0000313" key="3">
    <source>
        <dbReference type="Proteomes" id="UP000017836"/>
    </source>
</evidence>
<accession>W1NZD2</accession>
<name>W1NZD2_AMBTC</name>
<evidence type="ECO:0000256" key="1">
    <source>
        <dbReference type="SAM" id="Coils"/>
    </source>
</evidence>
<proteinExistence type="predicted"/>
<evidence type="ECO:0000313" key="2">
    <source>
        <dbReference type="EMBL" id="ERN02977.1"/>
    </source>
</evidence>